<comment type="cofactor">
    <cofactor evidence="1">
        <name>Zn(2+)</name>
        <dbReference type="ChEBI" id="CHEBI:29105"/>
    </cofactor>
</comment>
<keyword evidence="9 13" id="KW-1133">Transmembrane helix</keyword>
<evidence type="ECO:0000256" key="4">
    <source>
        <dbReference type="ARBA" id="ARBA00022670"/>
    </source>
</evidence>
<evidence type="ECO:0000256" key="10">
    <source>
        <dbReference type="ARBA" id="ARBA00023049"/>
    </source>
</evidence>
<keyword evidence="3" id="KW-1003">Cell membrane</keyword>
<dbReference type="InterPro" id="IPR001915">
    <property type="entry name" value="Peptidase_M48"/>
</dbReference>
<feature type="domain" description="Peptidase M48" evidence="14">
    <location>
        <begin position="370"/>
        <end position="425"/>
    </location>
</feature>
<evidence type="ECO:0000256" key="6">
    <source>
        <dbReference type="ARBA" id="ARBA00022723"/>
    </source>
</evidence>
<dbReference type="Pfam" id="PF01435">
    <property type="entry name" value="Peptidase_M48"/>
    <property type="match status" value="1"/>
</dbReference>
<feature type="compositionally biased region" description="Polar residues" evidence="12">
    <location>
        <begin position="184"/>
        <end position="197"/>
    </location>
</feature>
<evidence type="ECO:0000256" key="7">
    <source>
        <dbReference type="ARBA" id="ARBA00022801"/>
    </source>
</evidence>
<dbReference type="Proteomes" id="UP001442494">
    <property type="component" value="Unassembled WGS sequence"/>
</dbReference>
<feature type="transmembrane region" description="Helical" evidence="13">
    <location>
        <begin position="701"/>
        <end position="719"/>
    </location>
</feature>
<dbReference type="GO" id="GO:0008237">
    <property type="term" value="F:metallopeptidase activity"/>
    <property type="evidence" value="ECO:0007669"/>
    <property type="project" value="UniProtKB-KW"/>
</dbReference>
<evidence type="ECO:0000313" key="15">
    <source>
        <dbReference type="EMBL" id="MEP0866507.1"/>
    </source>
</evidence>
<keyword evidence="11 13" id="KW-0472">Membrane</keyword>
<feature type="transmembrane region" description="Helical" evidence="13">
    <location>
        <begin position="842"/>
        <end position="863"/>
    </location>
</feature>
<gene>
    <name evidence="15" type="ORF">NDI37_18790</name>
</gene>
<feature type="transmembrane region" description="Helical" evidence="13">
    <location>
        <begin position="496"/>
        <end position="519"/>
    </location>
</feature>
<keyword evidence="8" id="KW-0862">Zinc</keyword>
<dbReference type="EMBL" id="JAMPKK010000045">
    <property type="protein sequence ID" value="MEP0866507.1"/>
    <property type="molecule type" value="Genomic_DNA"/>
</dbReference>
<organism evidence="15 16">
    <name type="scientific">Funiculus sociatus GB2-A5</name>
    <dbReference type="NCBI Taxonomy" id="2933946"/>
    <lineage>
        <taxon>Bacteria</taxon>
        <taxon>Bacillati</taxon>
        <taxon>Cyanobacteriota</taxon>
        <taxon>Cyanophyceae</taxon>
        <taxon>Coleofasciculales</taxon>
        <taxon>Coleofasciculaceae</taxon>
        <taxon>Funiculus</taxon>
    </lineage>
</organism>
<comment type="caution">
    <text evidence="15">The sequence shown here is derived from an EMBL/GenBank/DDBJ whole genome shotgun (WGS) entry which is preliminary data.</text>
</comment>
<feature type="transmembrane region" description="Helical" evidence="13">
    <location>
        <begin position="451"/>
        <end position="476"/>
    </location>
</feature>
<dbReference type="RefSeq" id="WP_190422312.1">
    <property type="nucleotide sequence ID" value="NZ_JAMPKK010000045.1"/>
</dbReference>
<feature type="transmembrane region" description="Helical" evidence="13">
    <location>
        <begin position="659"/>
        <end position="681"/>
    </location>
</feature>
<keyword evidence="7 15" id="KW-0378">Hydrolase</keyword>
<dbReference type="PANTHER" id="PTHR43221">
    <property type="entry name" value="PROTEASE HTPX"/>
    <property type="match status" value="1"/>
</dbReference>
<dbReference type="PANTHER" id="PTHR43221:SF1">
    <property type="entry name" value="PROTEASE HTPX"/>
    <property type="match status" value="1"/>
</dbReference>
<name>A0ABV0JSV8_9CYAN</name>
<feature type="transmembrane region" description="Helical" evidence="13">
    <location>
        <begin position="305"/>
        <end position="324"/>
    </location>
</feature>
<feature type="transmembrane region" description="Helical" evidence="13">
    <location>
        <begin position="260"/>
        <end position="284"/>
    </location>
</feature>
<dbReference type="InterPro" id="IPR050083">
    <property type="entry name" value="HtpX_protease"/>
</dbReference>
<comment type="subcellular location">
    <subcellularLocation>
        <location evidence="2">Cell membrane</location>
        <topology evidence="2">Multi-pass membrane protein</topology>
    </subcellularLocation>
</comment>
<protein>
    <submittedName>
        <fullName evidence="15">M48 family metalloprotease</fullName>
        <ecNumber evidence="15">3.4.24.-</ecNumber>
    </submittedName>
</protein>
<dbReference type="EC" id="3.4.24.-" evidence="15"/>
<keyword evidence="16" id="KW-1185">Reference proteome</keyword>
<evidence type="ECO:0000256" key="1">
    <source>
        <dbReference type="ARBA" id="ARBA00001947"/>
    </source>
</evidence>
<reference evidence="15 16" key="1">
    <citation type="submission" date="2022-04" db="EMBL/GenBank/DDBJ databases">
        <title>Positive selection, recombination, and allopatry shape intraspecific diversity of widespread and dominant cyanobacteria.</title>
        <authorList>
            <person name="Wei J."/>
            <person name="Shu W."/>
            <person name="Hu C."/>
        </authorList>
    </citation>
    <scope>NUCLEOTIDE SEQUENCE [LARGE SCALE GENOMIC DNA]</scope>
    <source>
        <strain evidence="15 16">GB2-A5</strain>
    </source>
</reference>
<evidence type="ECO:0000256" key="2">
    <source>
        <dbReference type="ARBA" id="ARBA00004651"/>
    </source>
</evidence>
<evidence type="ECO:0000313" key="16">
    <source>
        <dbReference type="Proteomes" id="UP001442494"/>
    </source>
</evidence>
<sequence>MASLPDPSLDDGLTALKQGNYQDAIAHLEGVCEVDLSSKSVVRAQMGLVVAYERTGKIEKARLLCVALSQSKYPKVKSWAEPIKAKLDQRYPQPPQKSEPSPETVDFTGFAPLNETTPALEPLPASDVTGFVPLNETLSPQIRTGTGSNIADVPLQTTASPTPRDTSQPDKKDVSAPVQKAVKGNTQAESPRSASRSDANENKPLLAAAISETPSTDNSSKDADELPVEQTRSPASLQWKQAGRAQGWKAMKAVQQERLWLLQAGVAIALFWAISLLLQFVMTATNNFLLNIPFLQPIQAFYEQPTGVVVIALLLLACLSPWILDLILKHFYGIQPLSLSGLSKFSPEAAKMLPRYCGQKRLKLPTLKILPSSAPVALTYGNLPQTARIVVSQGLLDQLADEEIAAIYAGELGHIVQNRLVGIAIAFGMFLIGGFFYLLGNADWAFNCWWIALACLPLGANLAVISLVVLVAQLAYIVYWQVARWGDSNQSPVLKIPAAVISALSYGLFWLIRALGLWLSRSRFNYSDRVATDITGNPNGLTRALLKIAIGIATDVKQHQSTSWLLESFDLLMPVGHRQAIALGSVTPLTTFESVLQWDCLNPSRQWMTINNSHPLIGDRLYLISLYARHWKLETELNFTQIPSLKTPKTKLRTPNSKLLLQGAPFFGILFGLALGCLFWLLGWIGSFFGIRQLVWMLDDYWTILIGCLPIGFGLGTFLRINAFFPDIKPGNLQDPNLPKLYASTATLPVDSKPVRMQGKLLGRRGMSNWLGQDLILQTDTGLIKLHHCSQLGPIGNLLPSSRPGDLINLPVTAIGWFHRGATPWIDLETLRSQSGITTRSYHPIWSTILACAAAAWGIYIIWRG</sequence>
<evidence type="ECO:0000256" key="8">
    <source>
        <dbReference type="ARBA" id="ARBA00022833"/>
    </source>
</evidence>
<feature type="transmembrane region" description="Helical" evidence="13">
    <location>
        <begin position="420"/>
        <end position="439"/>
    </location>
</feature>
<evidence type="ECO:0000256" key="13">
    <source>
        <dbReference type="SAM" id="Phobius"/>
    </source>
</evidence>
<feature type="region of interest" description="Disordered" evidence="12">
    <location>
        <begin position="89"/>
        <end position="125"/>
    </location>
</feature>
<feature type="region of interest" description="Disordered" evidence="12">
    <location>
        <begin position="139"/>
        <end position="236"/>
    </location>
</feature>
<evidence type="ECO:0000259" key="14">
    <source>
        <dbReference type="Pfam" id="PF01435"/>
    </source>
</evidence>
<keyword evidence="10 15" id="KW-0482">Metalloprotease</keyword>
<keyword evidence="4" id="KW-0645">Protease</keyword>
<evidence type="ECO:0000256" key="11">
    <source>
        <dbReference type="ARBA" id="ARBA00023136"/>
    </source>
</evidence>
<evidence type="ECO:0000256" key="3">
    <source>
        <dbReference type="ARBA" id="ARBA00022475"/>
    </source>
</evidence>
<evidence type="ECO:0000256" key="9">
    <source>
        <dbReference type="ARBA" id="ARBA00022989"/>
    </source>
</evidence>
<evidence type="ECO:0000256" key="12">
    <source>
        <dbReference type="SAM" id="MobiDB-lite"/>
    </source>
</evidence>
<dbReference type="Gene3D" id="3.30.2010.10">
    <property type="entry name" value="Metalloproteases ('zincins'), catalytic domain"/>
    <property type="match status" value="1"/>
</dbReference>
<feature type="compositionally biased region" description="Polar residues" evidence="12">
    <location>
        <begin position="139"/>
        <end position="166"/>
    </location>
</feature>
<evidence type="ECO:0000256" key="5">
    <source>
        <dbReference type="ARBA" id="ARBA00022692"/>
    </source>
</evidence>
<accession>A0ABV0JSV8</accession>
<proteinExistence type="predicted"/>
<keyword evidence="5 13" id="KW-0812">Transmembrane</keyword>
<keyword evidence="6" id="KW-0479">Metal-binding</keyword>